<comment type="caution">
    <text evidence="1">The sequence shown here is derived from an EMBL/GenBank/DDBJ whole genome shotgun (WGS) entry which is preliminary data.</text>
</comment>
<sequence>MERATSFPLQPPTYGNSITILSIDGGGIRGLIPGTILHFLESELQKLDGEDARLCRLLRRYFWNKHWAAFVVRDELGDKRLHQTLTNVVIPTFDIKSLQPTIFSSYQLKKDPSMDALLSDICISTSAAPTYLPAHKFETKDPTDQVREFNLIDGGVAANNPTLVAMGEVTKAIIGGNSDFFPIKPMDYRRFLVISLGTGTRKAEGKYTAHEAAKWGVLGWLTSGGSPLIDVFSQASADMVDFHISAVFQALHLHDNYLRIQDDTLTGDLSSVDVATKKNLNDLVKTGEALLKKPVSRVNLETGACEPTPNQETNEEALRRFAKLLSQERQLRLARSPHGHANTQK</sequence>
<accession>A0ACC3KA57</accession>
<evidence type="ECO:0000313" key="1">
    <source>
        <dbReference type="EMBL" id="KAK3423170.1"/>
    </source>
</evidence>
<dbReference type="EMBL" id="CM064440">
    <property type="protein sequence ID" value="KAK3423170.1"/>
    <property type="molecule type" value="Genomic_DNA"/>
</dbReference>
<keyword evidence="2" id="KW-1185">Reference proteome</keyword>
<name>A0ACC3KA57_EUCGR</name>
<proteinExistence type="predicted"/>
<evidence type="ECO:0000313" key="2">
    <source>
        <dbReference type="Proteomes" id="UP000030711"/>
    </source>
</evidence>
<reference evidence="1 2" key="1">
    <citation type="journal article" date="2014" name="Nature">
        <title>The genome of Eucalyptus grandis.</title>
        <authorList>
            <person name="Myburg A.A."/>
            <person name="Grattapaglia D."/>
            <person name="Tuskan G.A."/>
            <person name="Hellsten U."/>
            <person name="Hayes R.D."/>
            <person name="Grimwood J."/>
            <person name="Jenkins J."/>
            <person name="Lindquist E."/>
            <person name="Tice H."/>
            <person name="Bauer D."/>
            <person name="Goodstein D.M."/>
            <person name="Dubchak I."/>
            <person name="Poliakov A."/>
            <person name="Mizrachi E."/>
            <person name="Kullan A.R."/>
            <person name="Hussey S.G."/>
            <person name="Pinard D."/>
            <person name="van der Merwe K."/>
            <person name="Singh P."/>
            <person name="van Jaarsveld I."/>
            <person name="Silva-Junior O.B."/>
            <person name="Togawa R.C."/>
            <person name="Pappas M.R."/>
            <person name="Faria D.A."/>
            <person name="Sansaloni C.P."/>
            <person name="Petroli C.D."/>
            <person name="Yang X."/>
            <person name="Ranjan P."/>
            <person name="Tschaplinski T.J."/>
            <person name="Ye C.Y."/>
            <person name="Li T."/>
            <person name="Sterck L."/>
            <person name="Vanneste K."/>
            <person name="Murat F."/>
            <person name="Soler M."/>
            <person name="Clemente H.S."/>
            <person name="Saidi N."/>
            <person name="Cassan-Wang H."/>
            <person name="Dunand C."/>
            <person name="Hefer C.A."/>
            <person name="Bornberg-Bauer E."/>
            <person name="Kersting A.R."/>
            <person name="Vining K."/>
            <person name="Amarasinghe V."/>
            <person name="Ranik M."/>
            <person name="Naithani S."/>
            <person name="Elser J."/>
            <person name="Boyd A.E."/>
            <person name="Liston A."/>
            <person name="Spatafora J.W."/>
            <person name="Dharmwardhana P."/>
            <person name="Raja R."/>
            <person name="Sullivan C."/>
            <person name="Romanel E."/>
            <person name="Alves-Ferreira M."/>
            <person name="Kulheim C."/>
            <person name="Foley W."/>
            <person name="Carocha V."/>
            <person name="Paiva J."/>
            <person name="Kudrna D."/>
            <person name="Brommonschenkel S.H."/>
            <person name="Pasquali G."/>
            <person name="Byrne M."/>
            <person name="Rigault P."/>
            <person name="Tibbits J."/>
            <person name="Spokevicius A."/>
            <person name="Jones R.C."/>
            <person name="Steane D.A."/>
            <person name="Vaillancourt R.E."/>
            <person name="Potts B.M."/>
            <person name="Joubert F."/>
            <person name="Barry K."/>
            <person name="Pappas G.J."/>
            <person name="Strauss S.H."/>
            <person name="Jaiswal P."/>
            <person name="Grima-Pettenati J."/>
            <person name="Salse J."/>
            <person name="Van de Peer Y."/>
            <person name="Rokhsar D.S."/>
            <person name="Schmutz J."/>
        </authorList>
    </citation>
    <scope>NUCLEOTIDE SEQUENCE [LARGE SCALE GENOMIC DNA]</scope>
    <source>
        <strain evidence="2">cv. BRASUZ1</strain>
        <tissue evidence="1">Leaf extractions</tissue>
    </source>
</reference>
<organism evidence="1 2">
    <name type="scientific">Eucalyptus grandis</name>
    <name type="common">Flooded gum</name>
    <dbReference type="NCBI Taxonomy" id="71139"/>
    <lineage>
        <taxon>Eukaryota</taxon>
        <taxon>Viridiplantae</taxon>
        <taxon>Streptophyta</taxon>
        <taxon>Embryophyta</taxon>
        <taxon>Tracheophyta</taxon>
        <taxon>Spermatophyta</taxon>
        <taxon>Magnoliopsida</taxon>
        <taxon>eudicotyledons</taxon>
        <taxon>Gunneridae</taxon>
        <taxon>Pentapetalae</taxon>
        <taxon>rosids</taxon>
        <taxon>malvids</taxon>
        <taxon>Myrtales</taxon>
        <taxon>Myrtaceae</taxon>
        <taxon>Myrtoideae</taxon>
        <taxon>Eucalypteae</taxon>
        <taxon>Eucalyptus</taxon>
    </lineage>
</organism>
<gene>
    <name evidence="1" type="ORF">EUGRSUZ_F00267</name>
</gene>
<dbReference type="Proteomes" id="UP000030711">
    <property type="component" value="Chromosome 6"/>
</dbReference>
<protein>
    <submittedName>
        <fullName evidence="1">Uncharacterized protein</fullName>
    </submittedName>
</protein>